<feature type="transmembrane region" description="Helical" evidence="1">
    <location>
        <begin position="7"/>
        <end position="29"/>
    </location>
</feature>
<dbReference type="RefSeq" id="WP_084322614.1">
    <property type="nucleotide sequence ID" value="NZ_FNTY01000002.1"/>
</dbReference>
<proteinExistence type="predicted"/>
<dbReference type="Proteomes" id="UP000198985">
    <property type="component" value="Unassembled WGS sequence"/>
</dbReference>
<dbReference type="GO" id="GO:0009273">
    <property type="term" value="P:peptidoglycan-based cell wall biogenesis"/>
    <property type="evidence" value="ECO:0007669"/>
    <property type="project" value="TreeGrafter"/>
</dbReference>
<evidence type="ECO:0000313" key="3">
    <source>
        <dbReference type="Proteomes" id="UP000198985"/>
    </source>
</evidence>
<feature type="transmembrane region" description="Helical" evidence="1">
    <location>
        <begin position="248"/>
        <end position="271"/>
    </location>
</feature>
<accession>A0A1H5J4K1</accession>
<feature type="transmembrane region" description="Helical" evidence="1">
    <location>
        <begin position="224"/>
        <end position="242"/>
    </location>
</feature>
<keyword evidence="1" id="KW-1133">Transmembrane helix</keyword>
<dbReference type="GO" id="GO:0005886">
    <property type="term" value="C:plasma membrane"/>
    <property type="evidence" value="ECO:0007669"/>
    <property type="project" value="TreeGrafter"/>
</dbReference>
<name>A0A1H5J4K1_9PSED</name>
<keyword evidence="1" id="KW-0812">Transmembrane</keyword>
<feature type="transmembrane region" description="Helical" evidence="1">
    <location>
        <begin position="49"/>
        <end position="81"/>
    </location>
</feature>
<keyword evidence="2" id="KW-0548">Nucleotidyltransferase</keyword>
<evidence type="ECO:0000313" key="2">
    <source>
        <dbReference type="EMBL" id="SEE47426.1"/>
    </source>
</evidence>
<dbReference type="PANTHER" id="PTHR43535">
    <property type="entry name" value="PHOSPHATIDATE CYTIDYLYLTRANSFERASE"/>
    <property type="match status" value="1"/>
</dbReference>
<keyword evidence="1" id="KW-0472">Membrane</keyword>
<feature type="transmembrane region" description="Helical" evidence="1">
    <location>
        <begin position="93"/>
        <end position="112"/>
    </location>
</feature>
<feature type="transmembrane region" description="Helical" evidence="1">
    <location>
        <begin position="153"/>
        <end position="173"/>
    </location>
</feature>
<keyword evidence="2" id="KW-0808">Transferase</keyword>
<sequence length="315" mass="34951">MNLDEKFLWFFGAIAALLAIASIIGRILAKRATTEGSISTIENLNQRVNAWWGMVIIFFVSYLLGGNATVILFGFISLFALREFITLTPTRLGDHNALFSAFFILIPLQYILIGTHWYSLFTLLIPVYAFLLLPAIAVLSQDTDAFLERAAKIQWGVMICVYCISHAPALLLLDLEGFQGQNALLLFYLVFVVQLSDVLQYVFGKLFGKHKVAPLVSPSKTVEGLVGGGLSATLIGGCMFWMTPFSFWQSLMMSFVIVVMGFLGGLVMSAIKRSLSAKDWGTMIKGHGGMLDRMDSICFAAPIFFHLTRYFFSAQ</sequence>
<feature type="transmembrane region" description="Helical" evidence="1">
    <location>
        <begin position="185"/>
        <end position="203"/>
    </location>
</feature>
<protein>
    <submittedName>
        <fullName evidence="2">Phosphatidate cytidylyltransferase</fullName>
    </submittedName>
</protein>
<dbReference type="AlphaFoldDB" id="A0A1H5J4K1"/>
<dbReference type="Pfam" id="PF01148">
    <property type="entry name" value="CTP_transf_1"/>
    <property type="match status" value="1"/>
</dbReference>
<organism evidence="2 3">
    <name type="scientific">Pseudomonas migulae</name>
    <dbReference type="NCBI Taxonomy" id="78543"/>
    <lineage>
        <taxon>Bacteria</taxon>
        <taxon>Pseudomonadati</taxon>
        <taxon>Pseudomonadota</taxon>
        <taxon>Gammaproteobacteria</taxon>
        <taxon>Pseudomonadales</taxon>
        <taxon>Pseudomonadaceae</taxon>
        <taxon>Pseudomonas</taxon>
    </lineage>
</organism>
<dbReference type="PANTHER" id="PTHR43535:SF1">
    <property type="entry name" value="PHOSPHATIDATE CYTIDYLYLTRANSFERASE"/>
    <property type="match status" value="1"/>
</dbReference>
<evidence type="ECO:0000256" key="1">
    <source>
        <dbReference type="SAM" id="Phobius"/>
    </source>
</evidence>
<gene>
    <name evidence="2" type="ORF">SAMN04490194_2396</name>
</gene>
<dbReference type="EMBL" id="FNTY01000002">
    <property type="protein sequence ID" value="SEE47426.1"/>
    <property type="molecule type" value="Genomic_DNA"/>
</dbReference>
<reference evidence="2 3" key="1">
    <citation type="submission" date="2016-10" db="EMBL/GenBank/DDBJ databases">
        <authorList>
            <person name="de Groot N.N."/>
        </authorList>
    </citation>
    <scope>NUCLEOTIDE SEQUENCE [LARGE SCALE GENOMIC DNA]</scope>
    <source>
        <strain evidence="2 3">BS3662</strain>
    </source>
</reference>
<feature type="transmembrane region" description="Helical" evidence="1">
    <location>
        <begin position="118"/>
        <end position="141"/>
    </location>
</feature>
<dbReference type="GO" id="GO:0016779">
    <property type="term" value="F:nucleotidyltransferase activity"/>
    <property type="evidence" value="ECO:0007669"/>
    <property type="project" value="UniProtKB-KW"/>
</dbReference>